<dbReference type="EMBL" id="QMFB01000037">
    <property type="protein sequence ID" value="RAV11475.1"/>
    <property type="molecule type" value="Genomic_DNA"/>
</dbReference>
<gene>
    <name evidence="3" type="ORF">DQG23_36120</name>
</gene>
<feature type="region of interest" description="Disordered" evidence="1">
    <location>
        <begin position="1"/>
        <end position="23"/>
    </location>
</feature>
<dbReference type="RefSeq" id="WP_113035905.1">
    <property type="nucleotide sequence ID" value="NZ_QMFB01000037.1"/>
</dbReference>
<protein>
    <recommendedName>
        <fullName evidence="2">eCIS core domain-containing protein</fullName>
    </recommendedName>
</protein>
<comment type="caution">
    <text evidence="3">The sequence shown here is derived from an EMBL/GenBank/DDBJ whole genome shotgun (WGS) entry which is preliminary data.</text>
</comment>
<feature type="domain" description="eCIS core" evidence="2">
    <location>
        <begin position="102"/>
        <end position="178"/>
    </location>
</feature>
<sequence>MSRAMEVQTRSRSTVSRGEARTSKPTMWVQAKLTMNQPGDPYEREADRVADQVMQMPSYTSLKSDKLASQILRKPAGDAMSNLSVPTDFDQVIAGLRTEGAPLQSNSRKFFETRFGTGFDNVRIHAGGRAAGAAALIGARAFTFGTDIVFGNGEYAPQTTDGQRLLAHELTHVLQQGKSTWLTQTTDGMLQRDSLPEDSTRLPADPDAFHGISLYFTQNNLPFNVMVPNNSNIRMGNYILAPNVRNPVEGTPRVMYYIAYRTDARRNEYVVGPDSLDLFLKHHSAYQFTGNLSYSRGEPRPYEVEYARFIDAMFRGDVSGAKESWILSWEAAMQDSAWWEQAIMSTAGGLVASESSVVTRPPTPPPTLRLILGGGRAAVPLAEPPLATGFGTQGGAALQASPVALAQPVAPPLRLVPPLPAQTPPVPIGPSAQAVAAAFGTATLSVTNTSTQAFPVDQKVRRCQERYPGAIPIHWPMPLWHFEKGINDPGSRPESSRFDLPDQPLLVKIGSSLYNPSRPEIGRYRTRIEGPPFNLTVPLGWPIHHKWPLFLGGPGDTELAEGEYDANGNILAPPNLVVISPQAHEAWHKFLSLQPLGPYPGMGPSNSTPDGTLFCVIELM</sequence>
<organism evidence="3 4">
    <name type="scientific">Paenibacillus contaminans</name>
    <dbReference type="NCBI Taxonomy" id="450362"/>
    <lineage>
        <taxon>Bacteria</taxon>
        <taxon>Bacillati</taxon>
        <taxon>Bacillota</taxon>
        <taxon>Bacilli</taxon>
        <taxon>Bacillales</taxon>
        <taxon>Paenibacillaceae</taxon>
        <taxon>Paenibacillus</taxon>
    </lineage>
</organism>
<keyword evidence="4" id="KW-1185">Reference proteome</keyword>
<dbReference type="OrthoDB" id="292792at2"/>
<dbReference type="Pfam" id="PF13699">
    <property type="entry name" value="eCIS_core"/>
    <property type="match status" value="1"/>
</dbReference>
<evidence type="ECO:0000313" key="4">
    <source>
        <dbReference type="Proteomes" id="UP000250369"/>
    </source>
</evidence>
<evidence type="ECO:0000259" key="2">
    <source>
        <dbReference type="Pfam" id="PF13699"/>
    </source>
</evidence>
<dbReference type="AlphaFoldDB" id="A0A329LU11"/>
<evidence type="ECO:0000313" key="3">
    <source>
        <dbReference type="EMBL" id="RAV11475.1"/>
    </source>
</evidence>
<proteinExistence type="predicted"/>
<dbReference type="Proteomes" id="UP000250369">
    <property type="component" value="Unassembled WGS sequence"/>
</dbReference>
<name>A0A329LU11_9BACL</name>
<dbReference type="InterPro" id="IPR025295">
    <property type="entry name" value="eCIS_core_dom"/>
</dbReference>
<reference evidence="3 4" key="1">
    <citation type="journal article" date="2009" name="Int. J. Syst. Evol. Microbiol.">
        <title>Paenibacillus contaminans sp. nov., isolated from a contaminated laboratory plate.</title>
        <authorList>
            <person name="Chou J.H."/>
            <person name="Lee J.H."/>
            <person name="Lin M.C."/>
            <person name="Chang P.S."/>
            <person name="Arun A.B."/>
            <person name="Young C.C."/>
            <person name="Chen W.M."/>
        </authorList>
    </citation>
    <scope>NUCLEOTIDE SEQUENCE [LARGE SCALE GENOMIC DNA]</scope>
    <source>
        <strain evidence="3 4">CKOBP-6</strain>
    </source>
</reference>
<evidence type="ECO:0000256" key="1">
    <source>
        <dbReference type="SAM" id="MobiDB-lite"/>
    </source>
</evidence>
<accession>A0A329LU11</accession>